<reference evidence="2" key="1">
    <citation type="submission" date="2021-08" db="EMBL/GenBank/DDBJ databases">
        <title>Complete genome sequence of Chryseobacterium sp strain PS-8.</title>
        <authorList>
            <person name="Das S.K."/>
        </authorList>
    </citation>
    <scope>NUCLEOTIDE SEQUENCE</scope>
    <source>
        <strain evidence="2">PS-8</strain>
    </source>
</reference>
<organism evidence="2 3">
    <name type="scientific">Chryseobacterium indicum</name>
    <dbReference type="NCBI Taxonomy" id="2766954"/>
    <lineage>
        <taxon>Bacteria</taxon>
        <taxon>Pseudomonadati</taxon>
        <taxon>Bacteroidota</taxon>
        <taxon>Flavobacteriia</taxon>
        <taxon>Flavobacteriales</taxon>
        <taxon>Weeksellaceae</taxon>
        <taxon>Chryseobacterium group</taxon>
        <taxon>Chryseobacterium</taxon>
    </lineage>
</organism>
<name>A0ABS9C3P2_9FLAO</name>
<keyword evidence="3" id="KW-1185">Reference proteome</keyword>
<gene>
    <name evidence="2" type="ORF">H9Q08_05725</name>
</gene>
<dbReference type="InterPro" id="IPR009061">
    <property type="entry name" value="DNA-bd_dom_put_sf"/>
</dbReference>
<dbReference type="RefSeq" id="WP_235130501.1">
    <property type="nucleotide sequence ID" value="NZ_JACSGT010000001.1"/>
</dbReference>
<dbReference type="PANTHER" id="PTHR34585">
    <property type="match status" value="1"/>
</dbReference>
<proteinExistence type="predicted"/>
<dbReference type="EMBL" id="JACSGT010000001">
    <property type="protein sequence ID" value="MCF2218797.1"/>
    <property type="molecule type" value="Genomic_DNA"/>
</dbReference>
<evidence type="ECO:0000313" key="2">
    <source>
        <dbReference type="EMBL" id="MCF2218797.1"/>
    </source>
</evidence>
<comment type="caution">
    <text evidence="2">The sequence shown here is derived from an EMBL/GenBank/DDBJ whole genome shotgun (WGS) entry which is preliminary data.</text>
</comment>
<evidence type="ECO:0000259" key="1">
    <source>
        <dbReference type="Pfam" id="PF12728"/>
    </source>
</evidence>
<feature type="domain" description="Helix-turn-helix" evidence="1">
    <location>
        <begin position="37"/>
        <end position="80"/>
    </location>
</feature>
<dbReference type="InterPro" id="IPR041657">
    <property type="entry name" value="HTH_17"/>
</dbReference>
<dbReference type="SUPFAM" id="SSF46955">
    <property type="entry name" value="Putative DNA-binding domain"/>
    <property type="match status" value="1"/>
</dbReference>
<accession>A0ABS9C3P2</accession>
<dbReference type="Proteomes" id="UP001430374">
    <property type="component" value="Unassembled WGS sequence"/>
</dbReference>
<evidence type="ECO:0000313" key="3">
    <source>
        <dbReference type="Proteomes" id="UP001430374"/>
    </source>
</evidence>
<sequence>MEAIIFSKEQFDALMSKINDIHHKINLTNLPKQEVFLDNEEFIKMLKISRRTAQTWRDEGKISFSQVGNKIYYKLSDVEKTMDEYYNKSFSKKW</sequence>
<dbReference type="Pfam" id="PF12728">
    <property type="entry name" value="HTH_17"/>
    <property type="match status" value="1"/>
</dbReference>
<dbReference type="PANTHER" id="PTHR34585:SF22">
    <property type="entry name" value="HELIX-TURN-HELIX DOMAIN-CONTAINING PROTEIN"/>
    <property type="match status" value="1"/>
</dbReference>
<protein>
    <submittedName>
        <fullName evidence="2">Helix-turn-helix domain-containing protein</fullName>
    </submittedName>
</protein>